<reference evidence="2 3" key="1">
    <citation type="submission" date="2018-07" db="EMBL/GenBank/DDBJ databases">
        <title>Lottiidibacillus patelloidae gen. nov., sp. nov., isolated from the intestinal tract of a marine limpet and the reclassification of B. taeanensis BH030017T, B. algicola KMM 3737T and B. hwajinpoensis SW-72T as genus Lottiidibacillus.</title>
        <authorList>
            <person name="Liu R."/>
            <person name="Huang Z."/>
        </authorList>
    </citation>
    <scope>NUCLEOTIDE SEQUENCE [LARGE SCALE GENOMIC DNA]</scope>
    <source>
        <strain evidence="2 3">BH030017</strain>
    </source>
</reference>
<dbReference type="InterPro" id="IPR029058">
    <property type="entry name" value="AB_hydrolase_fold"/>
</dbReference>
<sequence>MKERQRIKNVIKRLSTYNEEIDLQNPSLLSEDLKYYLQYYKLPFQTVNYHFGVLKVNGSETMMQVYAPEKCIGTIYLLHGYFDHVGTLKHLILFLLKKNYRIVTYDLKGHGLSSGPTAVIQSFEEYVQTFQAVINKTEALYSEPCSVIAHSTGAAVAVDYLLRSNTHSFNKVILAAPLVRSHLWPLTKVGFYIIKPFLKEVKRKYRLNSSNKDHQTFIKQDPLQYDGIPLKWLDALIKWNKKIQIASRSNTQLFIIQGEKDQTVDWRYNIQFIAKKFPGTILSLLKEGRHQLFNEREDLRLEVFHLIHMYLTKELK</sequence>
<proteinExistence type="predicted"/>
<keyword evidence="3" id="KW-1185">Reference proteome</keyword>
<accession>A0A366Y0I4</accession>
<dbReference type="Proteomes" id="UP000253314">
    <property type="component" value="Unassembled WGS sequence"/>
</dbReference>
<dbReference type="PANTHER" id="PTHR11614">
    <property type="entry name" value="PHOSPHOLIPASE-RELATED"/>
    <property type="match status" value="1"/>
</dbReference>
<dbReference type="OrthoDB" id="5614837at2"/>
<dbReference type="InterPro" id="IPR022742">
    <property type="entry name" value="Hydrolase_4"/>
</dbReference>
<organism evidence="2 3">
    <name type="scientific">Bacillus taeanensis</name>
    <dbReference type="NCBI Taxonomy" id="273032"/>
    <lineage>
        <taxon>Bacteria</taxon>
        <taxon>Bacillati</taxon>
        <taxon>Bacillota</taxon>
        <taxon>Bacilli</taxon>
        <taxon>Bacillales</taxon>
        <taxon>Bacillaceae</taxon>
        <taxon>Bacillus</taxon>
    </lineage>
</organism>
<protein>
    <recommendedName>
        <fullName evidence="1">Serine aminopeptidase S33 domain-containing protein</fullName>
    </recommendedName>
</protein>
<comment type="caution">
    <text evidence="2">The sequence shown here is derived from an EMBL/GenBank/DDBJ whole genome shotgun (WGS) entry which is preliminary data.</text>
</comment>
<feature type="domain" description="Serine aminopeptidase S33" evidence="1">
    <location>
        <begin position="73"/>
        <end position="297"/>
    </location>
</feature>
<evidence type="ECO:0000259" key="1">
    <source>
        <dbReference type="Pfam" id="PF12146"/>
    </source>
</evidence>
<name>A0A366Y0I4_9BACI</name>
<dbReference type="RefSeq" id="WP_113804062.1">
    <property type="nucleotide sequence ID" value="NZ_QOCW01000001.1"/>
</dbReference>
<dbReference type="Gene3D" id="3.40.50.1820">
    <property type="entry name" value="alpha/beta hydrolase"/>
    <property type="match status" value="1"/>
</dbReference>
<dbReference type="EMBL" id="QOCW01000001">
    <property type="protein sequence ID" value="RBW71358.1"/>
    <property type="molecule type" value="Genomic_DNA"/>
</dbReference>
<evidence type="ECO:0000313" key="3">
    <source>
        <dbReference type="Proteomes" id="UP000253314"/>
    </source>
</evidence>
<evidence type="ECO:0000313" key="2">
    <source>
        <dbReference type="EMBL" id="RBW71358.1"/>
    </source>
</evidence>
<dbReference type="Pfam" id="PF12146">
    <property type="entry name" value="Hydrolase_4"/>
    <property type="match status" value="1"/>
</dbReference>
<dbReference type="InterPro" id="IPR051044">
    <property type="entry name" value="MAG_DAG_Lipase"/>
</dbReference>
<dbReference type="SUPFAM" id="SSF53474">
    <property type="entry name" value="alpha/beta-Hydrolases"/>
    <property type="match status" value="1"/>
</dbReference>
<gene>
    <name evidence="2" type="ORF">DS031_00990</name>
</gene>
<dbReference type="AlphaFoldDB" id="A0A366Y0I4"/>